<evidence type="ECO:0000256" key="2">
    <source>
        <dbReference type="ARBA" id="ARBA00003213"/>
    </source>
</evidence>
<dbReference type="PANTHER" id="PTHR11088:SF60">
    <property type="entry name" value="TRNA DIMETHYLALLYLTRANSFERASE"/>
    <property type="match status" value="1"/>
</dbReference>
<evidence type="ECO:0000313" key="16">
    <source>
        <dbReference type="Proteomes" id="UP000824090"/>
    </source>
</evidence>
<accession>A0A9D1L693</accession>
<comment type="cofactor">
    <cofactor evidence="1">
        <name>Mg(2+)</name>
        <dbReference type="ChEBI" id="CHEBI:18420"/>
    </cofactor>
</comment>
<dbReference type="SUPFAM" id="SSF52540">
    <property type="entry name" value="P-loop containing nucleoside triphosphate hydrolases"/>
    <property type="match status" value="1"/>
</dbReference>
<dbReference type="GO" id="GO:0052381">
    <property type="term" value="F:tRNA dimethylallyltransferase activity"/>
    <property type="evidence" value="ECO:0007669"/>
    <property type="project" value="UniProtKB-EC"/>
</dbReference>
<dbReference type="Proteomes" id="UP000824090">
    <property type="component" value="Unassembled WGS sequence"/>
</dbReference>
<reference evidence="15" key="1">
    <citation type="submission" date="2020-10" db="EMBL/GenBank/DDBJ databases">
        <authorList>
            <person name="Gilroy R."/>
        </authorList>
    </citation>
    <scope>NUCLEOTIDE SEQUENCE</scope>
    <source>
        <strain evidence="15">ChiHcec3-6078</strain>
    </source>
</reference>
<evidence type="ECO:0000256" key="12">
    <source>
        <dbReference type="RuleBase" id="RU003783"/>
    </source>
</evidence>
<comment type="caution">
    <text evidence="15">The sequence shown here is derived from an EMBL/GenBank/DDBJ whole genome shotgun (WGS) entry which is preliminary data.</text>
</comment>
<dbReference type="InterPro" id="IPR039657">
    <property type="entry name" value="Dimethylallyltransferase"/>
</dbReference>
<dbReference type="AlphaFoldDB" id="A0A9D1L693"/>
<dbReference type="Pfam" id="PF01715">
    <property type="entry name" value="IPPT"/>
    <property type="match status" value="1"/>
</dbReference>
<evidence type="ECO:0000256" key="3">
    <source>
        <dbReference type="ARBA" id="ARBA00005842"/>
    </source>
</evidence>
<dbReference type="EC" id="2.5.1.75" evidence="4 12"/>
<evidence type="ECO:0000256" key="13">
    <source>
        <dbReference type="RuleBase" id="RU003784"/>
    </source>
</evidence>
<keyword evidence="6 14" id="KW-0808">Transferase</keyword>
<comment type="function">
    <text evidence="2 13">Catalyzes the transfer of a dimethylallyl group onto the adenine at position 37 in tRNAs that read codons beginning with uridine, leading to the formation of N6-(dimethylallyl)adenosine (i(6)A).</text>
</comment>
<keyword evidence="9 14" id="KW-0067">ATP-binding</keyword>
<evidence type="ECO:0000256" key="4">
    <source>
        <dbReference type="ARBA" id="ARBA00012665"/>
    </source>
</evidence>
<evidence type="ECO:0000256" key="8">
    <source>
        <dbReference type="ARBA" id="ARBA00022741"/>
    </source>
</evidence>
<evidence type="ECO:0000256" key="5">
    <source>
        <dbReference type="ARBA" id="ARBA00017477"/>
    </source>
</evidence>
<dbReference type="EMBL" id="DVMP01000154">
    <property type="protein sequence ID" value="HIU26499.1"/>
    <property type="molecule type" value="Genomic_DNA"/>
</dbReference>
<evidence type="ECO:0000313" key="15">
    <source>
        <dbReference type="EMBL" id="HIU26499.1"/>
    </source>
</evidence>
<protein>
    <recommendedName>
        <fullName evidence="5 12">tRNA dimethylallyltransferase</fullName>
        <ecNumber evidence="4 12">2.5.1.75</ecNumber>
    </recommendedName>
</protein>
<dbReference type="InterPro" id="IPR018022">
    <property type="entry name" value="IPT"/>
</dbReference>
<organism evidence="15 16">
    <name type="scientific">Candidatus Allocopromorpha excrementigallinarum</name>
    <dbReference type="NCBI Taxonomy" id="2840742"/>
    <lineage>
        <taxon>Bacteria</taxon>
        <taxon>Bacillati</taxon>
        <taxon>Bacillota</taxon>
        <taxon>Clostridia</taxon>
        <taxon>Eubacteriales</taxon>
        <taxon>Eubacteriaceae</taxon>
        <taxon>Eubacteriaceae incertae sedis</taxon>
        <taxon>Candidatus Allocopromorpha</taxon>
    </lineage>
</organism>
<dbReference type="GO" id="GO:0005524">
    <property type="term" value="F:ATP binding"/>
    <property type="evidence" value="ECO:0007669"/>
    <property type="project" value="UniProtKB-KW"/>
</dbReference>
<evidence type="ECO:0000256" key="7">
    <source>
        <dbReference type="ARBA" id="ARBA00022694"/>
    </source>
</evidence>
<evidence type="ECO:0000256" key="14">
    <source>
        <dbReference type="RuleBase" id="RU003785"/>
    </source>
</evidence>
<feature type="non-terminal residue" evidence="15">
    <location>
        <position position="215"/>
    </location>
</feature>
<dbReference type="HAMAP" id="MF_00185">
    <property type="entry name" value="IPP_trans"/>
    <property type="match status" value="1"/>
</dbReference>
<evidence type="ECO:0000256" key="11">
    <source>
        <dbReference type="ARBA" id="ARBA00049563"/>
    </source>
</evidence>
<keyword evidence="10" id="KW-0460">Magnesium</keyword>
<evidence type="ECO:0000256" key="1">
    <source>
        <dbReference type="ARBA" id="ARBA00001946"/>
    </source>
</evidence>
<reference evidence="15" key="2">
    <citation type="journal article" date="2021" name="PeerJ">
        <title>Extensive microbial diversity within the chicken gut microbiome revealed by metagenomics and culture.</title>
        <authorList>
            <person name="Gilroy R."/>
            <person name="Ravi A."/>
            <person name="Getino M."/>
            <person name="Pursley I."/>
            <person name="Horton D.L."/>
            <person name="Alikhan N.F."/>
            <person name="Baker D."/>
            <person name="Gharbi K."/>
            <person name="Hall N."/>
            <person name="Watson M."/>
            <person name="Adriaenssens E.M."/>
            <person name="Foster-Nyarko E."/>
            <person name="Jarju S."/>
            <person name="Secka A."/>
            <person name="Antonio M."/>
            <person name="Oren A."/>
            <person name="Chaudhuri R.R."/>
            <person name="La Ragione R."/>
            <person name="Hildebrand F."/>
            <person name="Pallen M.J."/>
        </authorList>
    </citation>
    <scope>NUCLEOTIDE SEQUENCE</scope>
    <source>
        <strain evidence="15">ChiHcec3-6078</strain>
    </source>
</reference>
<dbReference type="PANTHER" id="PTHR11088">
    <property type="entry name" value="TRNA DIMETHYLALLYLTRANSFERASE"/>
    <property type="match status" value="1"/>
</dbReference>
<dbReference type="Gene3D" id="3.40.50.300">
    <property type="entry name" value="P-loop containing nucleotide triphosphate hydrolases"/>
    <property type="match status" value="1"/>
</dbReference>
<comment type="similarity">
    <text evidence="3 14">Belongs to the IPP transferase family.</text>
</comment>
<dbReference type="InterPro" id="IPR027417">
    <property type="entry name" value="P-loop_NTPase"/>
</dbReference>
<dbReference type="GO" id="GO:0006400">
    <property type="term" value="P:tRNA modification"/>
    <property type="evidence" value="ECO:0007669"/>
    <property type="project" value="TreeGrafter"/>
</dbReference>
<gene>
    <name evidence="15" type="primary">miaA</name>
    <name evidence="15" type="ORF">IAC50_08415</name>
</gene>
<keyword evidence="8 14" id="KW-0547">Nucleotide-binding</keyword>
<name>A0A9D1L693_9FIRM</name>
<keyword evidence="7 12" id="KW-0819">tRNA processing</keyword>
<sequence>MDKIIAVAGPTAVGKTKFAIEIARAFNGEIVSCDSMQIYKYMDIGSAKPSPEERAAVPHYLVDTVDPRESFSVARYQKMARSAIESILARGRLPVVSGGTGLYLNAILYPMDFSDSPGDSAYRQRLEEICQREGKESLHKMLRELDPEAAEGIHVNNTRKIIRALERINQGEKKIRAFRAVEKMDTCYDAVLIGLTRRRDELYDRINRRVDDLMD</sequence>
<evidence type="ECO:0000256" key="9">
    <source>
        <dbReference type="ARBA" id="ARBA00022840"/>
    </source>
</evidence>
<dbReference type="Gene3D" id="1.10.20.140">
    <property type="match status" value="1"/>
</dbReference>
<evidence type="ECO:0000256" key="10">
    <source>
        <dbReference type="ARBA" id="ARBA00022842"/>
    </source>
</evidence>
<evidence type="ECO:0000256" key="6">
    <source>
        <dbReference type="ARBA" id="ARBA00022679"/>
    </source>
</evidence>
<comment type="catalytic activity">
    <reaction evidence="11 12">
        <text>adenosine(37) in tRNA + dimethylallyl diphosphate = N(6)-dimethylallyladenosine(37) in tRNA + diphosphate</text>
        <dbReference type="Rhea" id="RHEA:26482"/>
        <dbReference type="Rhea" id="RHEA-COMP:10162"/>
        <dbReference type="Rhea" id="RHEA-COMP:10375"/>
        <dbReference type="ChEBI" id="CHEBI:33019"/>
        <dbReference type="ChEBI" id="CHEBI:57623"/>
        <dbReference type="ChEBI" id="CHEBI:74411"/>
        <dbReference type="ChEBI" id="CHEBI:74415"/>
        <dbReference type="EC" id="2.5.1.75"/>
    </reaction>
</comment>
<proteinExistence type="inferred from homology"/>
<dbReference type="NCBIfam" id="TIGR00174">
    <property type="entry name" value="miaA"/>
    <property type="match status" value="1"/>
</dbReference>